<reference evidence="1 2" key="1">
    <citation type="submission" date="2019-02" db="EMBL/GenBank/DDBJ databases">
        <title>Genomic Encyclopedia of Type Strains, Phase IV (KMG-IV): sequencing the most valuable type-strain genomes for metagenomic binning, comparative biology and taxonomic classification.</title>
        <authorList>
            <person name="Goeker M."/>
        </authorList>
    </citation>
    <scope>NUCLEOTIDE SEQUENCE [LARGE SCALE GENOMIC DNA]</scope>
    <source>
        <strain evidence="1 2">DSM 17196</strain>
    </source>
</reference>
<dbReference type="OrthoDB" id="1441544at2"/>
<dbReference type="EMBL" id="SGXE01000001">
    <property type="protein sequence ID" value="RZT00207.1"/>
    <property type="molecule type" value="Genomic_DNA"/>
</dbReference>
<evidence type="ECO:0000313" key="1">
    <source>
        <dbReference type="EMBL" id="RZT00207.1"/>
    </source>
</evidence>
<keyword evidence="2" id="KW-1185">Reference proteome</keyword>
<evidence type="ECO:0008006" key="3">
    <source>
        <dbReference type="Google" id="ProtNLM"/>
    </source>
</evidence>
<dbReference type="AlphaFoldDB" id="A0A4Q7PI19"/>
<gene>
    <name evidence="1" type="ORF">EV197_1443</name>
</gene>
<dbReference type="RefSeq" id="WP_130285997.1">
    <property type="nucleotide sequence ID" value="NZ_SGXE01000001.1"/>
</dbReference>
<dbReference type="Proteomes" id="UP000292262">
    <property type="component" value="Unassembled WGS sequence"/>
</dbReference>
<sequence length="127" mass="15086">MDYTPRNKKLYAKALDILSLSRNISDYLIYDLAHLDDLGNEDPNIYFTGDIVRHSNSLAPEIINAENKPFQEERIQHAYSLVHLTERLYHTCERLERAHSNGKDFLILLRKELKKFRRLQKNWMLSL</sequence>
<proteinExistence type="predicted"/>
<accession>A0A4Q7PI19</accession>
<name>A0A4Q7PI19_9FLAO</name>
<comment type="caution">
    <text evidence="1">The sequence shown here is derived from an EMBL/GenBank/DDBJ whole genome shotgun (WGS) entry which is preliminary data.</text>
</comment>
<organism evidence="1 2">
    <name type="scientific">Aquimarina brevivitae</name>
    <dbReference type="NCBI Taxonomy" id="323412"/>
    <lineage>
        <taxon>Bacteria</taxon>
        <taxon>Pseudomonadati</taxon>
        <taxon>Bacteroidota</taxon>
        <taxon>Flavobacteriia</taxon>
        <taxon>Flavobacteriales</taxon>
        <taxon>Flavobacteriaceae</taxon>
        <taxon>Aquimarina</taxon>
    </lineage>
</organism>
<protein>
    <recommendedName>
        <fullName evidence="3">Four helix bundle protein</fullName>
    </recommendedName>
</protein>
<evidence type="ECO:0000313" key="2">
    <source>
        <dbReference type="Proteomes" id="UP000292262"/>
    </source>
</evidence>